<feature type="compositionally biased region" description="Basic residues" evidence="1">
    <location>
        <begin position="234"/>
        <end position="246"/>
    </location>
</feature>
<name>A0A8H4NVM8_9HYPO</name>
<feature type="compositionally biased region" description="Basic and acidic residues" evidence="1">
    <location>
        <begin position="261"/>
        <end position="289"/>
    </location>
</feature>
<feature type="compositionally biased region" description="Low complexity" evidence="1">
    <location>
        <begin position="247"/>
        <end position="258"/>
    </location>
</feature>
<evidence type="ECO:0000256" key="2">
    <source>
        <dbReference type="SAM" id="Phobius"/>
    </source>
</evidence>
<dbReference type="EMBL" id="JAADJG010000287">
    <property type="protein sequence ID" value="KAF4449400.1"/>
    <property type="molecule type" value="Genomic_DNA"/>
</dbReference>
<evidence type="ECO:0000313" key="3">
    <source>
        <dbReference type="EMBL" id="KAF4449400.1"/>
    </source>
</evidence>
<dbReference type="Proteomes" id="UP000605986">
    <property type="component" value="Unassembled WGS sequence"/>
</dbReference>
<organism evidence="3 4">
    <name type="scientific">Fusarium austroafricanum</name>
    <dbReference type="NCBI Taxonomy" id="2364996"/>
    <lineage>
        <taxon>Eukaryota</taxon>
        <taxon>Fungi</taxon>
        <taxon>Dikarya</taxon>
        <taxon>Ascomycota</taxon>
        <taxon>Pezizomycotina</taxon>
        <taxon>Sordariomycetes</taxon>
        <taxon>Hypocreomycetidae</taxon>
        <taxon>Hypocreales</taxon>
        <taxon>Nectriaceae</taxon>
        <taxon>Fusarium</taxon>
        <taxon>Fusarium concolor species complex</taxon>
    </lineage>
</organism>
<sequence>MNVKLDPEELASVDAKQRADDLDIDFIPENSSDLNVLCFYLSIFHGHISFPVLNHEYIAAALETLDQVGALEFAVKLLKCLASDMKITRRPWVGSLRGLREQGNTIFHLIETRSKKPFKRLEPEVSAQPKLSKMDILHFVDEIGHFQIDFKSVNTTNIDAYLYLCAGKLSGNRGELVKIQHDADMPYIVLWLARRQEANPILLLPSAPPPMAMWRPPSRGRLARRSCSPSRSSSSRRRSRSSRRRSCSPSRSLSSQRSRSSRRDGSVEGHEEVVEEPKSRGESDPREPGKWIVSESQLVAVAVALAGLCLVLLCLLSAKGAVAFKMEISLKL</sequence>
<feature type="transmembrane region" description="Helical" evidence="2">
    <location>
        <begin position="298"/>
        <end position="318"/>
    </location>
</feature>
<dbReference type="AlphaFoldDB" id="A0A8H4NVM8"/>
<proteinExistence type="predicted"/>
<comment type="caution">
    <text evidence="3">The sequence shown here is derived from an EMBL/GenBank/DDBJ whole genome shotgun (WGS) entry which is preliminary data.</text>
</comment>
<keyword evidence="2" id="KW-0812">Transmembrane</keyword>
<keyword evidence="2" id="KW-0472">Membrane</keyword>
<gene>
    <name evidence="3" type="ORF">F53441_7321</name>
</gene>
<keyword evidence="2" id="KW-1133">Transmembrane helix</keyword>
<feature type="region of interest" description="Disordered" evidence="1">
    <location>
        <begin position="205"/>
        <end position="289"/>
    </location>
</feature>
<evidence type="ECO:0000313" key="4">
    <source>
        <dbReference type="Proteomes" id="UP000605986"/>
    </source>
</evidence>
<evidence type="ECO:0000256" key="1">
    <source>
        <dbReference type="SAM" id="MobiDB-lite"/>
    </source>
</evidence>
<accession>A0A8H4NVM8</accession>
<reference evidence="3" key="1">
    <citation type="submission" date="2020-01" db="EMBL/GenBank/DDBJ databases">
        <title>Identification and distribution of gene clusters putatively required for synthesis of sphingolipid metabolism inhibitors in phylogenetically diverse species of the filamentous fungus Fusarium.</title>
        <authorList>
            <person name="Kim H.-S."/>
            <person name="Busman M."/>
            <person name="Brown D.W."/>
            <person name="Divon H."/>
            <person name="Uhlig S."/>
            <person name="Proctor R.H."/>
        </authorList>
    </citation>
    <scope>NUCLEOTIDE SEQUENCE</scope>
    <source>
        <strain evidence="3">NRRL 53441</strain>
    </source>
</reference>
<protein>
    <submittedName>
        <fullName evidence="3">Uncharacterized protein</fullName>
    </submittedName>
</protein>
<keyword evidence="4" id="KW-1185">Reference proteome</keyword>